<evidence type="ECO:0000256" key="1">
    <source>
        <dbReference type="SAM" id="MobiDB-lite"/>
    </source>
</evidence>
<reference evidence="2" key="1">
    <citation type="journal article" date="2023" name="Insect Mol. Biol.">
        <title>Genome sequencing provides insights into the evolution of gene families encoding plant cell wall-degrading enzymes in longhorned beetles.</title>
        <authorList>
            <person name="Shin N.R."/>
            <person name="Okamura Y."/>
            <person name="Kirsch R."/>
            <person name="Pauchet Y."/>
        </authorList>
    </citation>
    <scope>NUCLEOTIDE SEQUENCE</scope>
    <source>
        <strain evidence="2">AMC_N1</strain>
    </source>
</reference>
<dbReference type="Proteomes" id="UP001162162">
    <property type="component" value="Unassembled WGS sequence"/>
</dbReference>
<evidence type="ECO:0000313" key="3">
    <source>
        <dbReference type="Proteomes" id="UP001162162"/>
    </source>
</evidence>
<dbReference type="EMBL" id="JAPWTK010000018">
    <property type="protein sequence ID" value="KAJ8958343.1"/>
    <property type="molecule type" value="Genomic_DNA"/>
</dbReference>
<comment type="caution">
    <text evidence="2">The sequence shown here is derived from an EMBL/GenBank/DDBJ whole genome shotgun (WGS) entry which is preliminary data.</text>
</comment>
<feature type="region of interest" description="Disordered" evidence="1">
    <location>
        <begin position="59"/>
        <end position="84"/>
    </location>
</feature>
<name>A0AAV8Z589_9CUCU</name>
<dbReference type="AlphaFoldDB" id="A0AAV8Z589"/>
<organism evidence="2 3">
    <name type="scientific">Aromia moschata</name>
    <dbReference type="NCBI Taxonomy" id="1265417"/>
    <lineage>
        <taxon>Eukaryota</taxon>
        <taxon>Metazoa</taxon>
        <taxon>Ecdysozoa</taxon>
        <taxon>Arthropoda</taxon>
        <taxon>Hexapoda</taxon>
        <taxon>Insecta</taxon>
        <taxon>Pterygota</taxon>
        <taxon>Neoptera</taxon>
        <taxon>Endopterygota</taxon>
        <taxon>Coleoptera</taxon>
        <taxon>Polyphaga</taxon>
        <taxon>Cucujiformia</taxon>
        <taxon>Chrysomeloidea</taxon>
        <taxon>Cerambycidae</taxon>
        <taxon>Cerambycinae</taxon>
        <taxon>Callichromatini</taxon>
        <taxon>Aromia</taxon>
    </lineage>
</organism>
<evidence type="ECO:0000313" key="2">
    <source>
        <dbReference type="EMBL" id="KAJ8958343.1"/>
    </source>
</evidence>
<sequence>MIESLGLFSCQEKYSGDIEDCPLVCLNRTRRIPVTRPATTRCRSQQQTTNEILPLHLDLKNRSDKSQRQPGLQVVRMRDRNNER</sequence>
<protein>
    <submittedName>
        <fullName evidence="2">Uncharacterized protein</fullName>
    </submittedName>
</protein>
<proteinExistence type="predicted"/>
<accession>A0AAV8Z589</accession>
<keyword evidence="3" id="KW-1185">Reference proteome</keyword>
<gene>
    <name evidence="2" type="ORF">NQ318_017489</name>
</gene>